<dbReference type="OrthoDB" id="3438035at2759"/>
<dbReference type="InParanoid" id="A0A194XCF0"/>
<proteinExistence type="predicted"/>
<evidence type="ECO:0000313" key="1">
    <source>
        <dbReference type="EMBL" id="KUJ17839.1"/>
    </source>
</evidence>
<dbReference type="EMBL" id="KQ947414">
    <property type="protein sequence ID" value="KUJ17839.1"/>
    <property type="molecule type" value="Genomic_DNA"/>
</dbReference>
<organism evidence="1 2">
    <name type="scientific">Mollisia scopiformis</name>
    <name type="common">Conifer needle endophyte fungus</name>
    <name type="synonym">Phialocephala scopiformis</name>
    <dbReference type="NCBI Taxonomy" id="149040"/>
    <lineage>
        <taxon>Eukaryota</taxon>
        <taxon>Fungi</taxon>
        <taxon>Dikarya</taxon>
        <taxon>Ascomycota</taxon>
        <taxon>Pezizomycotina</taxon>
        <taxon>Leotiomycetes</taxon>
        <taxon>Helotiales</taxon>
        <taxon>Mollisiaceae</taxon>
        <taxon>Mollisia</taxon>
    </lineage>
</organism>
<dbReference type="InterPro" id="IPR022698">
    <property type="entry name" value="OrsD"/>
</dbReference>
<dbReference type="Pfam" id="PF12013">
    <property type="entry name" value="OrsD"/>
    <property type="match status" value="1"/>
</dbReference>
<accession>A0A194XCF0</accession>
<dbReference type="RefSeq" id="XP_018072194.1">
    <property type="nucleotide sequence ID" value="XM_018219831.1"/>
</dbReference>
<keyword evidence="2" id="KW-1185">Reference proteome</keyword>
<dbReference type="Proteomes" id="UP000070700">
    <property type="component" value="Unassembled WGS sequence"/>
</dbReference>
<dbReference type="KEGG" id="psco:LY89DRAFT_733660"/>
<sequence>MAVAGLRYLAAYEVVICVECQTCLLPGRSSQERHLRQPPHSSRGPQLQALLDLLVTYQLQAPNQAALPFPPSPAIEGLRCYDAFACSLSPPNKALDDKDTALFRELEQDNNRAKRDLVEQASVVQDFSDSRSARVPWLERTDFPSHLAKLKDKEIKSSYALPPKKVLDAGADAKDDIEEDAAALDLNLIRILVAAKAVLRDAYRLYSDTSSDRKMTQ</sequence>
<reference evidence="1 2" key="1">
    <citation type="submission" date="2015-10" db="EMBL/GenBank/DDBJ databases">
        <title>Full genome of DAOMC 229536 Phialocephala scopiformis, a fungal endophyte of spruce producing the potent anti-insectan compound rugulosin.</title>
        <authorList>
            <consortium name="DOE Joint Genome Institute"/>
            <person name="Walker A.K."/>
            <person name="Frasz S.L."/>
            <person name="Seifert K.A."/>
            <person name="Miller J.D."/>
            <person name="Mondo S.J."/>
            <person name="Labutti K."/>
            <person name="Lipzen A."/>
            <person name="Dockter R."/>
            <person name="Kennedy M."/>
            <person name="Grigoriev I.V."/>
            <person name="Spatafora J.W."/>
        </authorList>
    </citation>
    <scope>NUCLEOTIDE SEQUENCE [LARGE SCALE GENOMIC DNA]</scope>
    <source>
        <strain evidence="1 2">CBS 120377</strain>
    </source>
</reference>
<name>A0A194XCF0_MOLSC</name>
<gene>
    <name evidence="1" type="ORF">LY89DRAFT_733660</name>
</gene>
<dbReference type="AlphaFoldDB" id="A0A194XCF0"/>
<protein>
    <submittedName>
        <fullName evidence="1">Uncharacterized protein</fullName>
    </submittedName>
</protein>
<dbReference type="GeneID" id="28829557"/>
<evidence type="ECO:0000313" key="2">
    <source>
        <dbReference type="Proteomes" id="UP000070700"/>
    </source>
</evidence>